<evidence type="ECO:0000313" key="5">
    <source>
        <dbReference type="EMBL" id="CAB4214635.1"/>
    </source>
</evidence>
<dbReference type="EMBL" id="LR797407">
    <property type="protein sequence ID" value="CAB4214635.1"/>
    <property type="molecule type" value="Genomic_DNA"/>
</dbReference>
<protein>
    <submittedName>
        <fullName evidence="2">Uncharacterized protein</fullName>
    </submittedName>
</protein>
<evidence type="ECO:0000313" key="3">
    <source>
        <dbReference type="EMBL" id="CAB4184256.1"/>
    </source>
</evidence>
<evidence type="ECO:0000313" key="1">
    <source>
        <dbReference type="EMBL" id="CAB4169056.1"/>
    </source>
</evidence>
<evidence type="ECO:0000313" key="4">
    <source>
        <dbReference type="EMBL" id="CAB4200473.1"/>
    </source>
</evidence>
<dbReference type="EMBL" id="LR797296">
    <property type="protein sequence ID" value="CAB4200473.1"/>
    <property type="molecule type" value="Genomic_DNA"/>
</dbReference>
<dbReference type="EMBL" id="LR798391">
    <property type="protein sequence ID" value="CAB5228543.1"/>
    <property type="molecule type" value="Genomic_DNA"/>
</dbReference>
<name>A0A6J5PL01_9CAUD</name>
<dbReference type="EMBL" id="LR796872">
    <property type="protein sequence ID" value="CAB4171802.1"/>
    <property type="molecule type" value="Genomic_DNA"/>
</dbReference>
<evidence type="ECO:0000313" key="6">
    <source>
        <dbReference type="EMBL" id="CAB5228543.1"/>
    </source>
</evidence>
<dbReference type="EMBL" id="LR796834">
    <property type="protein sequence ID" value="CAB4169056.1"/>
    <property type="molecule type" value="Genomic_DNA"/>
</dbReference>
<reference evidence="2" key="1">
    <citation type="submission" date="2020-05" db="EMBL/GenBank/DDBJ databases">
        <authorList>
            <person name="Chiriac C."/>
            <person name="Salcher M."/>
            <person name="Ghai R."/>
            <person name="Kavagutti S V."/>
        </authorList>
    </citation>
    <scope>NUCLEOTIDE SEQUENCE</scope>
</reference>
<organism evidence="2">
    <name type="scientific">uncultured Caudovirales phage</name>
    <dbReference type="NCBI Taxonomy" id="2100421"/>
    <lineage>
        <taxon>Viruses</taxon>
        <taxon>Duplodnaviria</taxon>
        <taxon>Heunggongvirae</taxon>
        <taxon>Uroviricota</taxon>
        <taxon>Caudoviricetes</taxon>
        <taxon>Peduoviridae</taxon>
        <taxon>Maltschvirus</taxon>
        <taxon>Maltschvirus maltsch</taxon>
    </lineage>
</organism>
<proteinExistence type="predicted"/>
<gene>
    <name evidence="3" type="ORF">UFOVP1098_48</name>
    <name evidence="4" type="ORF">UFOVP1353_40</name>
    <name evidence="5" type="ORF">UFOVP1458_52</name>
    <name evidence="6" type="ORF">UFOVP1546_16</name>
    <name evidence="1" type="ORF">UFOVP578_49</name>
    <name evidence="2" type="ORF">UFOVP928_23</name>
</gene>
<sequence length="76" mass="8541">MAKKPAIQMTNGIDDIIKGGISIGRNVIKRVSKAETKFLTRNMKSSVSQITKKEFKQTAAYREMTKKAAKARIKKK</sequence>
<accession>A0A6J5PL01</accession>
<evidence type="ECO:0000313" key="2">
    <source>
        <dbReference type="EMBL" id="CAB4171802.1"/>
    </source>
</evidence>
<dbReference type="EMBL" id="LR797055">
    <property type="protein sequence ID" value="CAB4184256.1"/>
    <property type="molecule type" value="Genomic_DNA"/>
</dbReference>